<reference evidence="2" key="1">
    <citation type="journal article" date="2019" name="Int. J. Syst. Evol. Microbiol.">
        <title>The Global Catalogue of Microorganisms (GCM) 10K type strain sequencing project: providing services to taxonomists for standard genome sequencing and annotation.</title>
        <authorList>
            <consortium name="The Broad Institute Genomics Platform"/>
            <consortium name="The Broad Institute Genome Sequencing Center for Infectious Disease"/>
            <person name="Wu L."/>
            <person name="Ma J."/>
        </authorList>
    </citation>
    <scope>NUCLEOTIDE SEQUENCE [LARGE SCALE GENOMIC DNA]</scope>
    <source>
        <strain evidence="2">CECT 8289</strain>
    </source>
</reference>
<organism evidence="1 2">
    <name type="scientific">Ferruginibacter yonginensis</name>
    <dbReference type="NCBI Taxonomy" id="1310416"/>
    <lineage>
        <taxon>Bacteria</taxon>
        <taxon>Pseudomonadati</taxon>
        <taxon>Bacteroidota</taxon>
        <taxon>Chitinophagia</taxon>
        <taxon>Chitinophagales</taxon>
        <taxon>Chitinophagaceae</taxon>
        <taxon>Ferruginibacter</taxon>
    </lineage>
</organism>
<dbReference type="RefSeq" id="WP_379708083.1">
    <property type="nucleotide sequence ID" value="NZ_JBHSCZ010000001.1"/>
</dbReference>
<gene>
    <name evidence="1" type="ORF">ACFOWM_06675</name>
</gene>
<comment type="caution">
    <text evidence="1">The sequence shown here is derived from an EMBL/GenBank/DDBJ whole genome shotgun (WGS) entry which is preliminary data.</text>
</comment>
<evidence type="ECO:0000313" key="1">
    <source>
        <dbReference type="EMBL" id="MFC4262553.1"/>
    </source>
</evidence>
<proteinExistence type="predicted"/>
<protein>
    <submittedName>
        <fullName evidence="1">Uncharacterized protein</fullName>
    </submittedName>
</protein>
<keyword evidence="2" id="KW-1185">Reference proteome</keyword>
<name>A0ABV8QSB5_9BACT</name>
<evidence type="ECO:0000313" key="2">
    <source>
        <dbReference type="Proteomes" id="UP001595907"/>
    </source>
</evidence>
<dbReference type="Proteomes" id="UP001595907">
    <property type="component" value="Unassembled WGS sequence"/>
</dbReference>
<dbReference type="EMBL" id="JBHSCZ010000001">
    <property type="protein sequence ID" value="MFC4262553.1"/>
    <property type="molecule type" value="Genomic_DNA"/>
</dbReference>
<accession>A0ABV8QSB5</accession>
<sequence length="57" mass="6173">MVILFLVAFNIKLMGGFKQQQSGSSSSGYSLYRNRFGSGLGAAAIRQPLNNATYINN</sequence>